<dbReference type="InterPro" id="IPR036291">
    <property type="entry name" value="NAD(P)-bd_dom_sf"/>
</dbReference>
<feature type="domain" description="NAD-dependent epimerase/dehydratase" evidence="6">
    <location>
        <begin position="7"/>
        <end position="248"/>
    </location>
</feature>
<evidence type="ECO:0000313" key="8">
    <source>
        <dbReference type="Proteomes" id="UP000477311"/>
    </source>
</evidence>
<dbReference type="AlphaFoldDB" id="A0A6M1RV27"/>
<protein>
    <submittedName>
        <fullName evidence="7">NAD-dependent epimerase/dehydratase family protein</fullName>
    </submittedName>
</protein>
<name>A0A6M1RV27_9BACT</name>
<keyword evidence="8" id="KW-1185">Reference proteome</keyword>
<keyword evidence="4" id="KW-0456">Lyase</keyword>
<dbReference type="GO" id="GO:0042732">
    <property type="term" value="P:D-xylose metabolic process"/>
    <property type="evidence" value="ECO:0007669"/>
    <property type="project" value="InterPro"/>
</dbReference>
<evidence type="ECO:0000256" key="2">
    <source>
        <dbReference type="ARBA" id="ARBA00022793"/>
    </source>
</evidence>
<evidence type="ECO:0000256" key="5">
    <source>
        <dbReference type="SAM" id="MobiDB-lite"/>
    </source>
</evidence>
<evidence type="ECO:0000313" key="7">
    <source>
        <dbReference type="EMBL" id="NGO39271.1"/>
    </source>
</evidence>
<keyword evidence="2" id="KW-0210">Decarboxylase</keyword>
<dbReference type="GO" id="GO:0048040">
    <property type="term" value="F:UDP-glucuronate decarboxylase activity"/>
    <property type="evidence" value="ECO:0007669"/>
    <property type="project" value="TreeGrafter"/>
</dbReference>
<organism evidence="7 8">
    <name type="scientific">Limisphaera ngatamarikiensis</name>
    <dbReference type="NCBI Taxonomy" id="1324935"/>
    <lineage>
        <taxon>Bacteria</taxon>
        <taxon>Pseudomonadati</taxon>
        <taxon>Verrucomicrobiota</taxon>
        <taxon>Verrucomicrobiia</taxon>
        <taxon>Limisphaerales</taxon>
        <taxon>Limisphaeraceae</taxon>
        <taxon>Limisphaera</taxon>
    </lineage>
</organism>
<dbReference type="InterPro" id="IPR001509">
    <property type="entry name" value="Epimerase_deHydtase"/>
</dbReference>
<dbReference type="InterPro" id="IPR044516">
    <property type="entry name" value="UXS-like"/>
</dbReference>
<reference evidence="7 8" key="1">
    <citation type="submission" date="2020-02" db="EMBL/GenBank/DDBJ databases">
        <title>Draft genome sequence of Limisphaera ngatamarikiensis NGM72.4T, a thermophilic Verrucomicrobia grouped in subdivision 3.</title>
        <authorList>
            <person name="Carere C.R."/>
            <person name="Steen J."/>
            <person name="Hugenholtz P."/>
            <person name="Stott M.B."/>
        </authorList>
    </citation>
    <scope>NUCLEOTIDE SEQUENCE [LARGE SCALE GENOMIC DNA]</scope>
    <source>
        <strain evidence="7 8">NGM72.4</strain>
    </source>
</reference>
<dbReference type="GO" id="GO:0070403">
    <property type="term" value="F:NAD+ binding"/>
    <property type="evidence" value="ECO:0007669"/>
    <property type="project" value="InterPro"/>
</dbReference>
<dbReference type="PANTHER" id="PTHR43078">
    <property type="entry name" value="UDP-GLUCURONIC ACID DECARBOXYLASE-RELATED"/>
    <property type="match status" value="1"/>
</dbReference>
<keyword evidence="3" id="KW-0520">NAD</keyword>
<dbReference type="SUPFAM" id="SSF51735">
    <property type="entry name" value="NAD(P)-binding Rossmann-fold domains"/>
    <property type="match status" value="1"/>
</dbReference>
<evidence type="ECO:0000256" key="3">
    <source>
        <dbReference type="ARBA" id="ARBA00023027"/>
    </source>
</evidence>
<dbReference type="Pfam" id="PF01370">
    <property type="entry name" value="Epimerase"/>
    <property type="match status" value="1"/>
</dbReference>
<dbReference type="GO" id="GO:0005737">
    <property type="term" value="C:cytoplasm"/>
    <property type="evidence" value="ECO:0007669"/>
    <property type="project" value="TreeGrafter"/>
</dbReference>
<evidence type="ECO:0000259" key="6">
    <source>
        <dbReference type="Pfam" id="PF01370"/>
    </source>
</evidence>
<proteinExistence type="predicted"/>
<dbReference type="Proteomes" id="UP000477311">
    <property type="component" value="Unassembled WGS sequence"/>
</dbReference>
<evidence type="ECO:0000256" key="4">
    <source>
        <dbReference type="ARBA" id="ARBA00023239"/>
    </source>
</evidence>
<feature type="region of interest" description="Disordered" evidence="5">
    <location>
        <begin position="321"/>
        <end position="342"/>
    </location>
</feature>
<dbReference type="PANTHER" id="PTHR43078:SF6">
    <property type="entry name" value="UDP-GLUCURONIC ACID DECARBOXYLASE 1"/>
    <property type="match status" value="1"/>
</dbReference>
<comment type="cofactor">
    <cofactor evidence="1">
        <name>NAD(+)</name>
        <dbReference type="ChEBI" id="CHEBI:57540"/>
    </cofactor>
</comment>
<gene>
    <name evidence="7" type="ORF">G4L39_07650</name>
</gene>
<dbReference type="EMBL" id="JAAKYA010000052">
    <property type="protein sequence ID" value="NGO39271.1"/>
    <property type="molecule type" value="Genomic_DNA"/>
</dbReference>
<comment type="caution">
    <text evidence="7">The sequence shown here is derived from an EMBL/GenBank/DDBJ whole genome shotgun (WGS) entry which is preliminary data.</text>
</comment>
<sequence length="342" mass="37755">MGTSGLVIVTGGAGFIGSHLVERLLAEGHRVAVVDDLSTGTLDNLRSVRNDPRLTVETATVSGSRRLAGWMRHARGVFHLAAAVGVELVVRSPIHVCRANLRETEVVLELASRRRVPVLLTSTSEVYGRSARPEFAEEDDLLIGPPTHPRWTYACSKLMDEFLAMAYAQERGLPVVVTRVFNTVGPRQTGRYGMVLPRFIDAARRGVPLRVYGTGRQRRCFCWVLDTVEALVRLFRCPEAYGQVFNVGSTEETTILGLARLVIRLLGSSSKIERVPYAEAYGPGFEDMQRRRPRVTKLARYTGFRPRTPLKEIILRTAGAVPDAGAAEHGTGPRGRARPKDE</sequence>
<dbReference type="Gene3D" id="3.40.50.720">
    <property type="entry name" value="NAD(P)-binding Rossmann-like Domain"/>
    <property type="match status" value="1"/>
</dbReference>
<dbReference type="RefSeq" id="WP_165107196.1">
    <property type="nucleotide sequence ID" value="NZ_JAAKYA010000052.1"/>
</dbReference>
<accession>A0A6M1RV27</accession>
<evidence type="ECO:0000256" key="1">
    <source>
        <dbReference type="ARBA" id="ARBA00001911"/>
    </source>
</evidence>